<keyword evidence="2" id="KW-0436">Ligase</keyword>
<sequence length="438" mass="46681">MSRTTHRAGPDLAADLDALPAAEIAALRTANFARTVAAARSIEAVNARYPGLADVYTPDDLRALPILTPAALAAGSPPRSAEFVLGPSGGLVLRSSGTSGEAKTMFHSWEFKQQVDALGARGLRALLPDPPRRIADCMFPGGLNGAFLFVLGLAENLGALAFPLGSTTPVAETAAAIAAHDIDTIIAGPAYGTELITETPAEQLRSLRHFLYLGEAIGAERERLVTEALPGVSVRSIAYSTNETGPIGYQCTHQSGGTHHLHDDVMIVEVVDQETGDPVPPGTEGELLVTPLKDTGMALFRYRIGDRGRIETTPCPCGSSAQVLTLLGRAGESMTVDVWTTSADQLLATLRPFGVSDVTQCQLQVLWDFPQYTVRVLLAPSVPDAPSAEALLREAKAQWQLHTILTSRRCAEITVERAPLGSFAQNERGKVPTLYQRF</sequence>
<name>A0A239BEQ3_9ACTN</name>
<accession>A0A239BEQ3</accession>
<dbReference type="InterPro" id="IPR042099">
    <property type="entry name" value="ANL_N_sf"/>
</dbReference>
<dbReference type="RefSeq" id="WP_089295414.1">
    <property type="nucleotide sequence ID" value="NZ_BOMU01000059.1"/>
</dbReference>
<dbReference type="PANTHER" id="PTHR43845">
    <property type="entry name" value="BLR5969 PROTEIN"/>
    <property type="match status" value="1"/>
</dbReference>
<dbReference type="PANTHER" id="PTHR43845:SF1">
    <property type="entry name" value="BLR5969 PROTEIN"/>
    <property type="match status" value="1"/>
</dbReference>
<dbReference type="GO" id="GO:0016874">
    <property type="term" value="F:ligase activity"/>
    <property type="evidence" value="ECO:0007669"/>
    <property type="project" value="UniProtKB-KW"/>
</dbReference>
<dbReference type="OrthoDB" id="580775at2"/>
<dbReference type="EMBL" id="FZNR01000009">
    <property type="protein sequence ID" value="SNS06515.1"/>
    <property type="molecule type" value="Genomic_DNA"/>
</dbReference>
<protein>
    <submittedName>
        <fullName evidence="2">Phenylacetate-CoA ligase</fullName>
    </submittedName>
</protein>
<dbReference type="Proteomes" id="UP000198415">
    <property type="component" value="Unassembled WGS sequence"/>
</dbReference>
<organism evidence="2 3">
    <name type="scientific">Actinoplanes regularis</name>
    <dbReference type="NCBI Taxonomy" id="52697"/>
    <lineage>
        <taxon>Bacteria</taxon>
        <taxon>Bacillati</taxon>
        <taxon>Actinomycetota</taxon>
        <taxon>Actinomycetes</taxon>
        <taxon>Micromonosporales</taxon>
        <taxon>Micromonosporaceae</taxon>
        <taxon>Actinoplanes</taxon>
    </lineage>
</organism>
<reference evidence="2 3" key="1">
    <citation type="submission" date="2017-06" db="EMBL/GenBank/DDBJ databases">
        <authorList>
            <person name="Kim H.J."/>
            <person name="Triplett B.A."/>
        </authorList>
    </citation>
    <scope>NUCLEOTIDE SEQUENCE [LARGE SCALE GENOMIC DNA]</scope>
    <source>
        <strain evidence="2 3">DSM 43151</strain>
    </source>
</reference>
<evidence type="ECO:0000259" key="1">
    <source>
        <dbReference type="Pfam" id="PF00501"/>
    </source>
</evidence>
<gene>
    <name evidence="2" type="ORF">SAMN06264365_109170</name>
</gene>
<dbReference type="InterPro" id="IPR000873">
    <property type="entry name" value="AMP-dep_synth/lig_dom"/>
</dbReference>
<dbReference type="Gene3D" id="3.40.50.12780">
    <property type="entry name" value="N-terminal domain of ligase-like"/>
    <property type="match status" value="1"/>
</dbReference>
<dbReference type="AlphaFoldDB" id="A0A239BEQ3"/>
<feature type="domain" description="AMP-dependent synthetase/ligase" evidence="1">
    <location>
        <begin position="148"/>
        <end position="289"/>
    </location>
</feature>
<evidence type="ECO:0000313" key="2">
    <source>
        <dbReference type="EMBL" id="SNS06515.1"/>
    </source>
</evidence>
<evidence type="ECO:0000313" key="3">
    <source>
        <dbReference type="Proteomes" id="UP000198415"/>
    </source>
</evidence>
<dbReference type="SUPFAM" id="SSF56801">
    <property type="entry name" value="Acetyl-CoA synthetase-like"/>
    <property type="match status" value="1"/>
</dbReference>
<proteinExistence type="predicted"/>
<dbReference type="Pfam" id="PF00501">
    <property type="entry name" value="AMP-binding"/>
    <property type="match status" value="1"/>
</dbReference>
<keyword evidence="3" id="KW-1185">Reference proteome</keyword>